<organism evidence="2 3">
    <name type="scientific">Hibiscus sabdariffa</name>
    <name type="common">roselle</name>
    <dbReference type="NCBI Taxonomy" id="183260"/>
    <lineage>
        <taxon>Eukaryota</taxon>
        <taxon>Viridiplantae</taxon>
        <taxon>Streptophyta</taxon>
        <taxon>Embryophyta</taxon>
        <taxon>Tracheophyta</taxon>
        <taxon>Spermatophyta</taxon>
        <taxon>Magnoliopsida</taxon>
        <taxon>eudicotyledons</taxon>
        <taxon>Gunneridae</taxon>
        <taxon>Pentapetalae</taxon>
        <taxon>rosids</taxon>
        <taxon>malvids</taxon>
        <taxon>Malvales</taxon>
        <taxon>Malvaceae</taxon>
        <taxon>Malvoideae</taxon>
        <taxon>Hibiscus</taxon>
    </lineage>
</organism>
<evidence type="ECO:0000313" key="3">
    <source>
        <dbReference type="Proteomes" id="UP001396334"/>
    </source>
</evidence>
<gene>
    <name evidence="2" type="ORF">V6N11_050957</name>
</gene>
<dbReference type="EMBL" id="JBBPBN010000027">
    <property type="protein sequence ID" value="KAK9007124.1"/>
    <property type="molecule type" value="Genomic_DNA"/>
</dbReference>
<name>A0ABR2R2F0_9ROSI</name>
<reference evidence="2 3" key="1">
    <citation type="journal article" date="2024" name="G3 (Bethesda)">
        <title>Genome assembly of Hibiscus sabdariffa L. provides insights into metabolisms of medicinal natural products.</title>
        <authorList>
            <person name="Kim T."/>
        </authorList>
    </citation>
    <scope>NUCLEOTIDE SEQUENCE [LARGE SCALE GENOMIC DNA]</scope>
    <source>
        <strain evidence="2">TK-2024</strain>
        <tissue evidence="2">Old leaves</tissue>
    </source>
</reference>
<sequence>MPFFLLSKPAGTGNESEIRRATSGSQKQKLGVLLGAAAGVPTPIFTDCLRRERVFRTGPWTSLRGFSFGCTLMVEVQFVLRCSDSQTSRVSFRELSAISVILFCEWRGLPNGCHGLER</sequence>
<keyword evidence="3" id="KW-1185">Reference proteome</keyword>
<accession>A0ABR2R2F0</accession>
<protein>
    <submittedName>
        <fullName evidence="2">Uncharacterized protein</fullName>
    </submittedName>
</protein>
<evidence type="ECO:0000256" key="1">
    <source>
        <dbReference type="SAM" id="MobiDB-lite"/>
    </source>
</evidence>
<comment type="caution">
    <text evidence="2">The sequence shown here is derived from an EMBL/GenBank/DDBJ whole genome shotgun (WGS) entry which is preliminary data.</text>
</comment>
<evidence type="ECO:0000313" key="2">
    <source>
        <dbReference type="EMBL" id="KAK9007124.1"/>
    </source>
</evidence>
<dbReference type="Proteomes" id="UP001396334">
    <property type="component" value="Unassembled WGS sequence"/>
</dbReference>
<feature type="region of interest" description="Disordered" evidence="1">
    <location>
        <begin position="1"/>
        <end position="23"/>
    </location>
</feature>
<proteinExistence type="predicted"/>